<dbReference type="EMBL" id="APAU02000020">
    <property type="protein sequence ID" value="EUB61454.1"/>
    <property type="molecule type" value="Genomic_DNA"/>
</dbReference>
<accession>W6V5C3</accession>
<dbReference type="GeneID" id="36339459"/>
<evidence type="ECO:0000313" key="2">
    <source>
        <dbReference type="Proteomes" id="UP000019149"/>
    </source>
</evidence>
<dbReference type="KEGG" id="egl:EGR_03744"/>
<dbReference type="CTD" id="36339459"/>
<dbReference type="RefSeq" id="XP_024352650.1">
    <property type="nucleotide sequence ID" value="XM_024492993.1"/>
</dbReference>
<sequence length="196" mass="22499">MDQIFENNVLCIDWRVEMGIHLKQKTTSMGKISNFSQNKTTKINLQELAFMLALKGSKTGSLGTLHMDQLSIDSNYDVKIYKEIFLRSSIFFQIKQLTLLHSKRELAICKSHHAYKLEQVTYIQLRNLIGMMSKSASDEEIDNCTKLRAESRDATLTLSPIGRQMIIKSGRGILRFSHKCSHYLVVPNTFLKLLNQ</sequence>
<keyword evidence="2" id="KW-1185">Reference proteome</keyword>
<dbReference type="Proteomes" id="UP000019149">
    <property type="component" value="Unassembled WGS sequence"/>
</dbReference>
<protein>
    <submittedName>
        <fullName evidence="1">Uncharacterized protein</fullName>
    </submittedName>
</protein>
<dbReference type="AlphaFoldDB" id="W6V5C3"/>
<comment type="caution">
    <text evidence="1">The sequence shown here is derived from an EMBL/GenBank/DDBJ whole genome shotgun (WGS) entry which is preliminary data.</text>
</comment>
<proteinExistence type="predicted"/>
<reference evidence="1 2" key="1">
    <citation type="journal article" date="2013" name="Nat. Genet.">
        <title>The genome of the hydatid tapeworm Echinococcus granulosus.</title>
        <authorList>
            <person name="Zheng H."/>
            <person name="Zhang W."/>
            <person name="Zhang L."/>
            <person name="Zhang Z."/>
            <person name="Li J."/>
            <person name="Lu G."/>
            <person name="Zhu Y."/>
            <person name="Wang Y."/>
            <person name="Huang Y."/>
            <person name="Liu J."/>
            <person name="Kang H."/>
            <person name="Chen J."/>
            <person name="Wang L."/>
            <person name="Chen A."/>
            <person name="Yu S."/>
            <person name="Gao Z."/>
            <person name="Jin L."/>
            <person name="Gu W."/>
            <person name="Wang Z."/>
            <person name="Zhao L."/>
            <person name="Shi B."/>
            <person name="Wen H."/>
            <person name="Lin R."/>
            <person name="Jones M.K."/>
            <person name="Brejova B."/>
            <person name="Vinar T."/>
            <person name="Zhao G."/>
            <person name="McManus D.P."/>
            <person name="Chen Z."/>
            <person name="Zhou Y."/>
            <person name="Wang S."/>
        </authorList>
    </citation>
    <scope>NUCLEOTIDE SEQUENCE [LARGE SCALE GENOMIC DNA]</scope>
</reference>
<gene>
    <name evidence="1" type="ORF">EGR_03744</name>
</gene>
<organism evidence="1 2">
    <name type="scientific">Echinococcus granulosus</name>
    <name type="common">Hydatid tapeworm</name>
    <dbReference type="NCBI Taxonomy" id="6210"/>
    <lineage>
        <taxon>Eukaryota</taxon>
        <taxon>Metazoa</taxon>
        <taxon>Spiralia</taxon>
        <taxon>Lophotrochozoa</taxon>
        <taxon>Platyhelminthes</taxon>
        <taxon>Cestoda</taxon>
        <taxon>Eucestoda</taxon>
        <taxon>Cyclophyllidea</taxon>
        <taxon>Taeniidae</taxon>
        <taxon>Echinococcus</taxon>
        <taxon>Echinococcus granulosus group</taxon>
    </lineage>
</organism>
<name>W6V5C3_ECHGR</name>
<evidence type="ECO:0000313" key="1">
    <source>
        <dbReference type="EMBL" id="EUB61454.1"/>
    </source>
</evidence>